<dbReference type="SUPFAM" id="SSF81343">
    <property type="entry name" value="Fumarate reductase respiratory complex transmembrane subunits"/>
    <property type="match status" value="1"/>
</dbReference>
<feature type="transmembrane region" description="Helical" evidence="1">
    <location>
        <begin position="82"/>
        <end position="105"/>
    </location>
</feature>
<sequence length="249" mass="27592">MATTTPTQKTAPARKQLTAKQKAWRSSVALKALMAVTGLIFVLFLLAHMYGNLMAFGGENTFNTYSSHLHTLGEPILPYDGFFWILRVVLLAALFGHVYSAIVITRRDVKARTGMKKRYQTNKGRRGVQRTYASFTLRWGGVVIFLYVIFHILNLTTGNIHPGGASPSPYDRLLNSMSVWWVVAVYTLAILAVGFHVRHGVWSGLTTLGANTSQVVRRRLNIIAYVVAGLITVGFLLVPWSIVAGVITR</sequence>
<dbReference type="InterPro" id="IPR011138">
    <property type="entry name" value="Cytochrome_b-558"/>
</dbReference>
<dbReference type="KEGG" id="mik:FOE78_10905"/>
<protein>
    <submittedName>
        <fullName evidence="2">Succinate dehydrogenase cytochrome b subunit</fullName>
    </submittedName>
</protein>
<evidence type="ECO:0000313" key="3">
    <source>
        <dbReference type="Proteomes" id="UP000319263"/>
    </source>
</evidence>
<dbReference type="Proteomes" id="UP000319263">
    <property type="component" value="Chromosome"/>
</dbReference>
<feature type="transmembrane region" description="Helical" evidence="1">
    <location>
        <begin position="28"/>
        <end position="50"/>
    </location>
</feature>
<evidence type="ECO:0000256" key="1">
    <source>
        <dbReference type="SAM" id="Phobius"/>
    </source>
</evidence>
<feature type="transmembrane region" description="Helical" evidence="1">
    <location>
        <begin position="135"/>
        <end position="153"/>
    </location>
</feature>
<keyword evidence="3" id="KW-1185">Reference proteome</keyword>
<dbReference type="InterPro" id="IPR034804">
    <property type="entry name" value="SQR/QFR_C/D"/>
</dbReference>
<organism evidence="2 3">
    <name type="scientific">Microlunatus elymi</name>
    <dbReference type="NCBI Taxonomy" id="2596828"/>
    <lineage>
        <taxon>Bacteria</taxon>
        <taxon>Bacillati</taxon>
        <taxon>Actinomycetota</taxon>
        <taxon>Actinomycetes</taxon>
        <taxon>Propionibacteriales</taxon>
        <taxon>Propionibacteriaceae</taxon>
        <taxon>Microlunatus</taxon>
    </lineage>
</organism>
<feature type="transmembrane region" description="Helical" evidence="1">
    <location>
        <begin position="222"/>
        <end position="247"/>
    </location>
</feature>
<keyword evidence="1" id="KW-1133">Transmembrane helix</keyword>
<dbReference type="OrthoDB" id="9788081at2"/>
<feature type="transmembrane region" description="Helical" evidence="1">
    <location>
        <begin position="173"/>
        <end position="195"/>
    </location>
</feature>
<name>A0A516PZC5_9ACTN</name>
<proteinExistence type="predicted"/>
<accession>A0A516PZC5</accession>
<reference evidence="2 3" key="1">
    <citation type="submission" date="2019-07" db="EMBL/GenBank/DDBJ databases">
        <title>Microlunatus dokdonensis sp. nov. isolated from the rhizospheric soil of the wild plant Elymus tsukushiensis.</title>
        <authorList>
            <person name="Ghim S.-Y."/>
            <person name="Hwang Y.-J."/>
            <person name="Son J.-S."/>
            <person name="Shin J.-H."/>
        </authorList>
    </citation>
    <scope>NUCLEOTIDE SEQUENCE [LARGE SCALE GENOMIC DNA]</scope>
    <source>
        <strain evidence="2 3">KUDC0627</strain>
    </source>
</reference>
<keyword evidence="1" id="KW-0472">Membrane</keyword>
<keyword evidence="1" id="KW-0812">Transmembrane</keyword>
<dbReference type="CDD" id="cd03498">
    <property type="entry name" value="SQR_TypeB_2_TM"/>
    <property type="match status" value="1"/>
</dbReference>
<dbReference type="EMBL" id="CP041692">
    <property type="protein sequence ID" value="QDP96341.1"/>
    <property type="molecule type" value="Genomic_DNA"/>
</dbReference>
<dbReference type="Gene3D" id="1.20.1300.10">
    <property type="entry name" value="Fumarate reductase/succinate dehydrogenase, transmembrane subunit"/>
    <property type="match status" value="1"/>
</dbReference>
<dbReference type="AlphaFoldDB" id="A0A516PZC5"/>
<dbReference type="GO" id="GO:0016020">
    <property type="term" value="C:membrane"/>
    <property type="evidence" value="ECO:0007669"/>
    <property type="project" value="InterPro"/>
</dbReference>
<gene>
    <name evidence="2" type="ORF">FOE78_10905</name>
</gene>
<evidence type="ECO:0000313" key="2">
    <source>
        <dbReference type="EMBL" id="QDP96341.1"/>
    </source>
</evidence>
<dbReference type="RefSeq" id="WP_143986307.1">
    <property type="nucleotide sequence ID" value="NZ_CP041692.1"/>
</dbReference>
<dbReference type="NCBIfam" id="TIGR02046">
    <property type="entry name" value="sdhC_b558_fam"/>
    <property type="match status" value="1"/>
</dbReference>